<dbReference type="SUPFAM" id="SSF53822">
    <property type="entry name" value="Periplasmic binding protein-like I"/>
    <property type="match status" value="1"/>
</dbReference>
<organism evidence="7 8">
    <name type="scientific">Leeia speluncae</name>
    <dbReference type="NCBI Taxonomy" id="2884804"/>
    <lineage>
        <taxon>Bacteria</taxon>
        <taxon>Pseudomonadati</taxon>
        <taxon>Pseudomonadota</taxon>
        <taxon>Betaproteobacteria</taxon>
        <taxon>Neisseriales</taxon>
        <taxon>Leeiaceae</taxon>
        <taxon>Leeia</taxon>
    </lineage>
</organism>
<comment type="similarity">
    <text evidence="1">Belongs to the leucine-binding protein family.</text>
</comment>
<keyword evidence="2" id="KW-0813">Transport</keyword>
<proteinExistence type="inferred from homology"/>
<evidence type="ECO:0000313" key="7">
    <source>
        <dbReference type="EMBL" id="MCB6185160.1"/>
    </source>
</evidence>
<feature type="chain" id="PRO_5047134508" evidence="5">
    <location>
        <begin position="24"/>
        <end position="380"/>
    </location>
</feature>
<gene>
    <name evidence="7" type="ORF">LIN78_16555</name>
</gene>
<keyword evidence="4" id="KW-0029">Amino-acid transport</keyword>
<feature type="domain" description="Leucine-binding protein" evidence="6">
    <location>
        <begin position="31"/>
        <end position="370"/>
    </location>
</feature>
<evidence type="ECO:0000259" key="6">
    <source>
        <dbReference type="Pfam" id="PF13458"/>
    </source>
</evidence>
<evidence type="ECO:0000256" key="4">
    <source>
        <dbReference type="ARBA" id="ARBA00022970"/>
    </source>
</evidence>
<dbReference type="InterPro" id="IPR028081">
    <property type="entry name" value="Leu-bd"/>
</dbReference>
<dbReference type="Gene3D" id="3.40.50.2300">
    <property type="match status" value="2"/>
</dbReference>
<sequence>MRKSIKYFSASAVLSILTPQLFAASAGEVIVKLGQASPLSGSIAHTGKDIESGAKLAVEDLNASGLVIAGKKVKFELISEDDQADPKIATQVAQRLVDAKVAAVIGHTGSGTSIPASRLYSDAGIPQISPSATNPAYTQQGFKTTFRMIANDKQLGSVLGKYVVENLKVKRVAIIDDRTAYGQGLADEFEKSVKSSNGNIVRREYTTNAATDFTAILTSIKANKPDLIFFGGQDAQAGPIAKQMKLLGINAKLIGGDGMQTPELINLAGDAAEGVYASVTGSPREKMPGFSKFESKFKNRFKTEILVFSPYSYDAVHVIADAMKRANSTDNKKFLPFIGKTNLNGVTGNIQFDSIGDPKRGFVTIYQVKNGKWTVVFAKS</sequence>
<evidence type="ECO:0000256" key="3">
    <source>
        <dbReference type="ARBA" id="ARBA00022729"/>
    </source>
</evidence>
<dbReference type="EMBL" id="JAJBZT010000012">
    <property type="protein sequence ID" value="MCB6185160.1"/>
    <property type="molecule type" value="Genomic_DNA"/>
</dbReference>
<comment type="caution">
    <text evidence="7">The sequence shown here is derived from an EMBL/GenBank/DDBJ whole genome shotgun (WGS) entry which is preliminary data.</text>
</comment>
<evidence type="ECO:0000256" key="1">
    <source>
        <dbReference type="ARBA" id="ARBA00010062"/>
    </source>
</evidence>
<dbReference type="PRINTS" id="PR00337">
    <property type="entry name" value="LEUILEVALBP"/>
</dbReference>
<dbReference type="CDD" id="cd06342">
    <property type="entry name" value="PBP1_ABC_LIVBP-like"/>
    <property type="match status" value="1"/>
</dbReference>
<protein>
    <submittedName>
        <fullName evidence="7">Branched-chain amino acid ABC transporter substrate-binding protein</fullName>
    </submittedName>
</protein>
<accession>A0ABS8DAD0</accession>
<name>A0ABS8DAD0_9NEIS</name>
<dbReference type="Proteomes" id="UP001165395">
    <property type="component" value="Unassembled WGS sequence"/>
</dbReference>
<evidence type="ECO:0000313" key="8">
    <source>
        <dbReference type="Proteomes" id="UP001165395"/>
    </source>
</evidence>
<dbReference type="PANTHER" id="PTHR47151">
    <property type="entry name" value="LEU/ILE/VAL-BINDING ABC TRANSPORTER SUBUNIT"/>
    <property type="match status" value="1"/>
</dbReference>
<dbReference type="Pfam" id="PF13458">
    <property type="entry name" value="Peripla_BP_6"/>
    <property type="match status" value="1"/>
</dbReference>
<evidence type="ECO:0000256" key="5">
    <source>
        <dbReference type="SAM" id="SignalP"/>
    </source>
</evidence>
<evidence type="ECO:0000256" key="2">
    <source>
        <dbReference type="ARBA" id="ARBA00022448"/>
    </source>
</evidence>
<dbReference type="InterPro" id="IPR028082">
    <property type="entry name" value="Peripla_BP_I"/>
</dbReference>
<dbReference type="PANTHER" id="PTHR47151:SF2">
    <property type="entry name" value="AMINO ACID BINDING PROTEIN"/>
    <property type="match status" value="1"/>
</dbReference>
<dbReference type="RefSeq" id="WP_227181990.1">
    <property type="nucleotide sequence ID" value="NZ_JAJBZT010000012.1"/>
</dbReference>
<feature type="signal peptide" evidence="5">
    <location>
        <begin position="1"/>
        <end position="23"/>
    </location>
</feature>
<reference evidence="7" key="1">
    <citation type="submission" date="2021-10" db="EMBL/GenBank/DDBJ databases">
        <title>The complete genome sequence of Leeia sp. TBRC 13508.</title>
        <authorList>
            <person name="Charoenyingcharoen P."/>
            <person name="Yukphan P."/>
        </authorList>
    </citation>
    <scope>NUCLEOTIDE SEQUENCE</scope>
    <source>
        <strain evidence="7">TBRC 13508</strain>
    </source>
</reference>
<keyword evidence="8" id="KW-1185">Reference proteome</keyword>
<keyword evidence="3 5" id="KW-0732">Signal</keyword>
<dbReference type="InterPro" id="IPR000709">
    <property type="entry name" value="Leu_Ile_Val-bd"/>
</dbReference>